<proteinExistence type="predicted"/>
<organism evidence="1">
    <name type="scientific">Streptomyces sp. NBC_00180</name>
    <dbReference type="NCBI Taxonomy" id="2903632"/>
    <lineage>
        <taxon>Bacteria</taxon>
        <taxon>Bacillati</taxon>
        <taxon>Actinomycetota</taxon>
        <taxon>Actinomycetes</taxon>
        <taxon>Kitasatosporales</taxon>
        <taxon>Streptomycetaceae</taxon>
        <taxon>Streptomyces</taxon>
    </lineage>
</organism>
<accession>A0AAU1HSQ5</accession>
<dbReference type="AlphaFoldDB" id="A0AAU1HSQ5"/>
<sequence>MSRTSALVASGDHEIGFVDGSWCSVRFGGQGWSRMASAFPVRLSHLESVPHRG</sequence>
<reference evidence="1" key="1">
    <citation type="submission" date="2022-10" db="EMBL/GenBank/DDBJ databases">
        <title>The complete genomes of actinobacterial strains from the NBC collection.</title>
        <authorList>
            <person name="Joergensen T.S."/>
            <person name="Alvarez Arevalo M."/>
            <person name="Sterndorff E.B."/>
            <person name="Faurdal D."/>
            <person name="Vuksanovic O."/>
            <person name="Mourched A.-S."/>
            <person name="Charusanti P."/>
            <person name="Shaw S."/>
            <person name="Blin K."/>
            <person name="Weber T."/>
        </authorList>
    </citation>
    <scope>NUCLEOTIDE SEQUENCE</scope>
    <source>
        <strain evidence="1">NBC 00180</strain>
    </source>
</reference>
<gene>
    <name evidence="1" type="ORF">OG477_09775</name>
</gene>
<dbReference type="EMBL" id="CP108140">
    <property type="protein sequence ID" value="WTP85632.1"/>
    <property type="molecule type" value="Genomic_DNA"/>
</dbReference>
<name>A0AAU1HSQ5_9ACTN</name>
<protein>
    <submittedName>
        <fullName evidence="1">Uncharacterized protein</fullName>
    </submittedName>
</protein>
<evidence type="ECO:0000313" key="1">
    <source>
        <dbReference type="EMBL" id="WTP85632.1"/>
    </source>
</evidence>